<dbReference type="EMBL" id="JAENGZ010002358">
    <property type="protein sequence ID" value="KAG6943968.1"/>
    <property type="molecule type" value="Genomic_DNA"/>
</dbReference>
<protein>
    <submittedName>
        <fullName evidence="1">Uncharacterized protein</fullName>
    </submittedName>
</protein>
<name>A0A8T1TLA6_9STRA</name>
<proteinExistence type="predicted"/>
<dbReference type="Proteomes" id="UP000688947">
    <property type="component" value="Unassembled WGS sequence"/>
</dbReference>
<reference evidence="1" key="1">
    <citation type="submission" date="2021-01" db="EMBL/GenBank/DDBJ databases">
        <title>Phytophthora aleatoria, a newly-described species from Pinus radiata is distinct from Phytophthora cactorum isolates based on comparative genomics.</title>
        <authorList>
            <person name="Mcdougal R."/>
            <person name="Panda P."/>
            <person name="Williams N."/>
            <person name="Studholme D.J."/>
        </authorList>
    </citation>
    <scope>NUCLEOTIDE SEQUENCE</scope>
    <source>
        <strain evidence="1">NZFS 3830</strain>
    </source>
</reference>
<gene>
    <name evidence="1" type="ORF">JG687_00018130</name>
</gene>
<dbReference type="AlphaFoldDB" id="A0A8T1TLA6"/>
<comment type="caution">
    <text evidence="1">The sequence shown here is derived from an EMBL/GenBank/DDBJ whole genome shotgun (WGS) entry which is preliminary data.</text>
</comment>
<accession>A0A8T1TLA6</accession>
<evidence type="ECO:0000313" key="1">
    <source>
        <dbReference type="EMBL" id="KAG6943968.1"/>
    </source>
</evidence>
<organism evidence="1 2">
    <name type="scientific">Phytophthora cactorum</name>
    <dbReference type="NCBI Taxonomy" id="29920"/>
    <lineage>
        <taxon>Eukaryota</taxon>
        <taxon>Sar</taxon>
        <taxon>Stramenopiles</taxon>
        <taxon>Oomycota</taxon>
        <taxon>Peronosporomycetes</taxon>
        <taxon>Peronosporales</taxon>
        <taxon>Peronosporaceae</taxon>
        <taxon>Phytophthora</taxon>
    </lineage>
</organism>
<sequence>MYICTTCGKTYNKGNSCTNRHLDFFWTAGQVAIATADIIAVYDSAAGTTDNMLQVTISMTWGAFRTASYSCRSHRLNLKKIGAHRAKGAVPLIGCASHRFNLAVKGYLQYDDELIAKGPRADIQAAEDQEQRNIVPHLPSRCC</sequence>
<evidence type="ECO:0000313" key="2">
    <source>
        <dbReference type="Proteomes" id="UP000688947"/>
    </source>
</evidence>